<sequence length="333" mass="35017">MSSGVVASHEIVVGLGESCRWAGLAGAPVVNAERVADVLLGWVGAMDVRWEVAPGFGASGEAVPLETEDEVDATLRLAEWHARGRLRRPFGAPVPGWDERIRVALGRALAAAAEGDIRYVGFKLMLRSLLAECDSPGEWMEFVRRFHLRPDAEFLADGSPDAARGLELLGGPARGIAAAVRREAVRQAVRGGCTLVGQAHLVMAMCALNHALERTGGRPAGGGPQALAARGIGYPEVKGFAEELSFEVGDPPKQDRTWWRGREDPAFAADVVRAFADADRLAADLGQPAAGTVHLLYVIVADTAGPGALMLRSLGADPAALAVDLGQQLSAGQ</sequence>
<evidence type="ECO:0000313" key="3">
    <source>
        <dbReference type="Proteomes" id="UP001501444"/>
    </source>
</evidence>
<accession>A0ABP5UFF4</accession>
<dbReference type="Gene3D" id="1.10.1780.10">
    <property type="entry name" value="Clp, N-terminal domain"/>
    <property type="match status" value="1"/>
</dbReference>
<feature type="domain" description="Clp R" evidence="1">
    <location>
        <begin position="270"/>
        <end position="331"/>
    </location>
</feature>
<dbReference type="EMBL" id="BAAARV010000079">
    <property type="protein sequence ID" value="GAA2375928.1"/>
    <property type="molecule type" value="Genomic_DNA"/>
</dbReference>
<dbReference type="InterPro" id="IPR036628">
    <property type="entry name" value="Clp_N_dom_sf"/>
</dbReference>
<comment type="caution">
    <text evidence="2">The sequence shown here is derived from an EMBL/GenBank/DDBJ whole genome shotgun (WGS) entry which is preliminary data.</text>
</comment>
<evidence type="ECO:0000259" key="1">
    <source>
        <dbReference type="Pfam" id="PF02861"/>
    </source>
</evidence>
<dbReference type="Proteomes" id="UP001501444">
    <property type="component" value="Unassembled WGS sequence"/>
</dbReference>
<dbReference type="Pfam" id="PF02861">
    <property type="entry name" value="Clp_N"/>
    <property type="match status" value="1"/>
</dbReference>
<reference evidence="3" key="1">
    <citation type="journal article" date="2019" name="Int. J. Syst. Evol. Microbiol.">
        <title>The Global Catalogue of Microorganisms (GCM) 10K type strain sequencing project: providing services to taxonomists for standard genome sequencing and annotation.</title>
        <authorList>
            <consortium name="The Broad Institute Genomics Platform"/>
            <consortium name="The Broad Institute Genome Sequencing Center for Infectious Disease"/>
            <person name="Wu L."/>
            <person name="Ma J."/>
        </authorList>
    </citation>
    <scope>NUCLEOTIDE SEQUENCE [LARGE SCALE GENOMIC DNA]</scope>
    <source>
        <strain evidence="3">JCM 3272</strain>
    </source>
</reference>
<dbReference type="SUPFAM" id="SSF81923">
    <property type="entry name" value="Double Clp-N motif"/>
    <property type="match status" value="1"/>
</dbReference>
<proteinExistence type="predicted"/>
<evidence type="ECO:0000313" key="2">
    <source>
        <dbReference type="EMBL" id="GAA2375928.1"/>
    </source>
</evidence>
<gene>
    <name evidence="2" type="ORF">GCM10010170_079750</name>
</gene>
<organism evidence="2 3">
    <name type="scientific">Dactylosporangium salmoneum</name>
    <dbReference type="NCBI Taxonomy" id="53361"/>
    <lineage>
        <taxon>Bacteria</taxon>
        <taxon>Bacillati</taxon>
        <taxon>Actinomycetota</taxon>
        <taxon>Actinomycetes</taxon>
        <taxon>Micromonosporales</taxon>
        <taxon>Micromonosporaceae</taxon>
        <taxon>Dactylosporangium</taxon>
    </lineage>
</organism>
<dbReference type="InterPro" id="IPR004176">
    <property type="entry name" value="Clp_R_N"/>
</dbReference>
<keyword evidence="3" id="KW-1185">Reference proteome</keyword>
<name>A0ABP5UFF4_9ACTN</name>
<protein>
    <recommendedName>
        <fullName evidence="1">Clp R domain-containing protein</fullName>
    </recommendedName>
</protein>
<dbReference type="RefSeq" id="WP_344617912.1">
    <property type="nucleotide sequence ID" value="NZ_BAAARV010000079.1"/>
</dbReference>